<dbReference type="AlphaFoldDB" id="A0A9W8ML69"/>
<evidence type="ECO:0000256" key="2">
    <source>
        <dbReference type="SAM" id="MobiDB-lite"/>
    </source>
</evidence>
<reference evidence="4" key="1">
    <citation type="submission" date="2022-06" db="EMBL/GenBank/DDBJ databases">
        <title>Genome Sequence of Candolleomyces eurysporus.</title>
        <authorList>
            <person name="Buettner E."/>
        </authorList>
    </citation>
    <scope>NUCLEOTIDE SEQUENCE</scope>
    <source>
        <strain evidence="4">VTCC 930004</strain>
    </source>
</reference>
<evidence type="ECO:0000313" key="4">
    <source>
        <dbReference type="EMBL" id="KAJ2936035.1"/>
    </source>
</evidence>
<dbReference type="OrthoDB" id="206617at2759"/>
<feature type="region of interest" description="Disordered" evidence="2">
    <location>
        <begin position="811"/>
        <end position="833"/>
    </location>
</feature>
<feature type="domain" description="Nephrocystin 3-like N-terminal" evidence="3">
    <location>
        <begin position="188"/>
        <end position="323"/>
    </location>
</feature>
<feature type="region of interest" description="Disordered" evidence="2">
    <location>
        <begin position="1"/>
        <end position="24"/>
    </location>
</feature>
<feature type="non-terminal residue" evidence="4">
    <location>
        <position position="833"/>
    </location>
</feature>
<accession>A0A9W8ML69</accession>
<evidence type="ECO:0000256" key="1">
    <source>
        <dbReference type="ARBA" id="ARBA00022737"/>
    </source>
</evidence>
<dbReference type="Gene3D" id="3.40.50.300">
    <property type="entry name" value="P-loop containing nucleotide triphosphate hydrolases"/>
    <property type="match status" value="1"/>
</dbReference>
<proteinExistence type="predicted"/>
<feature type="compositionally biased region" description="Basic and acidic residues" evidence="2">
    <location>
        <begin position="1"/>
        <end position="13"/>
    </location>
</feature>
<evidence type="ECO:0000313" key="5">
    <source>
        <dbReference type="Proteomes" id="UP001140091"/>
    </source>
</evidence>
<dbReference type="Proteomes" id="UP001140091">
    <property type="component" value="Unassembled WGS sequence"/>
</dbReference>
<dbReference type="Pfam" id="PF24883">
    <property type="entry name" value="NPHP3_N"/>
    <property type="match status" value="1"/>
</dbReference>
<protein>
    <recommendedName>
        <fullName evidence="3">Nephrocystin 3-like N-terminal domain-containing protein</fullName>
    </recommendedName>
</protein>
<dbReference type="PANTHER" id="PTHR10039">
    <property type="entry name" value="AMELOGENIN"/>
    <property type="match status" value="1"/>
</dbReference>
<dbReference type="PANTHER" id="PTHR10039:SF14">
    <property type="entry name" value="NACHT DOMAIN-CONTAINING PROTEIN"/>
    <property type="match status" value="1"/>
</dbReference>
<comment type="caution">
    <text evidence="4">The sequence shown here is derived from an EMBL/GenBank/DDBJ whole genome shotgun (WGS) entry which is preliminary data.</text>
</comment>
<dbReference type="InterPro" id="IPR027417">
    <property type="entry name" value="P-loop_NTPase"/>
</dbReference>
<dbReference type="EMBL" id="JANBPK010000198">
    <property type="protein sequence ID" value="KAJ2936035.1"/>
    <property type="molecule type" value="Genomic_DNA"/>
</dbReference>
<gene>
    <name evidence="4" type="ORF">H1R20_g1058</name>
</gene>
<dbReference type="InterPro" id="IPR056884">
    <property type="entry name" value="NPHP3-like_N"/>
</dbReference>
<evidence type="ECO:0000259" key="3">
    <source>
        <dbReference type="Pfam" id="PF24883"/>
    </source>
</evidence>
<feature type="compositionally biased region" description="Acidic residues" evidence="2">
    <location>
        <begin position="816"/>
        <end position="833"/>
    </location>
</feature>
<feature type="compositionally biased region" description="Polar residues" evidence="2">
    <location>
        <begin position="14"/>
        <end position="24"/>
    </location>
</feature>
<organism evidence="4 5">
    <name type="scientific">Candolleomyces eurysporus</name>
    <dbReference type="NCBI Taxonomy" id="2828524"/>
    <lineage>
        <taxon>Eukaryota</taxon>
        <taxon>Fungi</taxon>
        <taxon>Dikarya</taxon>
        <taxon>Basidiomycota</taxon>
        <taxon>Agaricomycotina</taxon>
        <taxon>Agaricomycetes</taxon>
        <taxon>Agaricomycetidae</taxon>
        <taxon>Agaricales</taxon>
        <taxon>Agaricineae</taxon>
        <taxon>Psathyrellaceae</taxon>
        <taxon>Candolleomyces</taxon>
    </lineage>
</organism>
<keyword evidence="1" id="KW-0677">Repeat</keyword>
<name>A0A9W8ML69_9AGAR</name>
<keyword evidence="5" id="KW-1185">Reference proteome</keyword>
<sequence>MSDDPNVYHHDHVPQNNCYGHSSTSAPIHDSSIYGSDVRALADFNGPINVPNEVLTLAQIGGISEVSALANATWTQNHCPSVSQASHGENEDYNGYIHHQQTQGNWLAEPSTVYYQPSSNAPIFNGVINGNVHHSSHVSTLDGLQFLYHHAAMGAVHESDERYPPPLCYPGTREVVVGRVIGWYLGKHGRKKIMWVHAPLGYGKTAVAGTVKEKLDAMQLGFENPVGATFFFWRSSVERNSPARFIITLAYQLARSIPELCPLIDAAIKSQPDVVKMKLEMQLLKLIVEPFKSFDNLATMPNRLVIVDGIDECINSDRESLLKKKYAEDQELVQIRVLDLIHCLHSHNLPLSFLILSRPEAWIKRHLESGPFGDVVEPLDLYKVGDHMNDVKRFVRVELSRIAKRLEEPDEEWPEEKALVRHSEGHMVYAATIIRHIDDEYGDPRQLLKDIIESSPTNSPDMSHSTPFSSLYELYRQIMRSCPERNRSLMMEVLGDVMATQYSYLYFWDNAHNAVLGVLDRLSKRPPGSGVKALRPLHAVLHVGRGNENSDIRELFIHSSFREFLESPHLSFEFAVDAEEEVARLVSAMLDRMMSITTDTIGSKLEDVCVFALHNWCRNWYYGKKTWLKSKTTYLHVLNKVIALDLTACIIQTYCSLDRNLYDEYEPPYDLFDSSEPSKFFVGSMELDGCADTLSIAHTVTSHAQSSLDNAFTFMLQATTPLALSSDAVGVLAWDCGLYSHGVTSRPNWREYKVVRALGTPGPNGIDLCKAILSALYELLSYNLQETTYNLLKHIYKVMVREKNPILVSKDNPFLGDDEIDEPESESDYESGS</sequence>